<accession>A0A7J8Y4G0</accession>
<reference evidence="3 4" key="1">
    <citation type="journal article" date="2019" name="Genome Biol. Evol.">
        <title>Insights into the evolution of the New World diploid cottons (Gossypium, subgenus Houzingenia) based on genome sequencing.</title>
        <authorList>
            <person name="Grover C.E."/>
            <person name="Arick M.A. 2nd"/>
            <person name="Thrash A."/>
            <person name="Conover J.L."/>
            <person name="Sanders W.S."/>
            <person name="Peterson D.G."/>
            <person name="Frelichowski J.E."/>
            <person name="Scheffler J.A."/>
            <person name="Scheffler B.E."/>
            <person name="Wendel J.F."/>
        </authorList>
    </citation>
    <scope>NUCLEOTIDE SEQUENCE [LARGE SCALE GENOMIC DNA]</scope>
    <source>
        <strain evidence="3">185</strain>
        <tissue evidence="3">Leaf</tissue>
    </source>
</reference>
<feature type="region of interest" description="Disordered" evidence="1">
    <location>
        <begin position="93"/>
        <end position="115"/>
    </location>
</feature>
<evidence type="ECO:0000313" key="4">
    <source>
        <dbReference type="Proteomes" id="UP000593577"/>
    </source>
</evidence>
<evidence type="ECO:0000313" key="3">
    <source>
        <dbReference type="EMBL" id="MBA0694302.1"/>
    </source>
</evidence>
<proteinExistence type="predicted"/>
<dbReference type="AlphaFoldDB" id="A0A7J8Y4G0"/>
<keyword evidence="4" id="KW-1185">Reference proteome</keyword>
<protein>
    <recommendedName>
        <fullName evidence="2">DUF4283 domain-containing protein</fullName>
    </recommendedName>
</protein>
<comment type="caution">
    <text evidence="3">The sequence shown here is derived from an EMBL/GenBank/DDBJ whole genome shotgun (WGS) entry which is preliminary data.</text>
</comment>
<sequence>MANVWHPTRGVQILGPGDKRFLFKFFHKIDLERDINGAPWTFNIQLLVFHQLEKGEDPVKNDSFCQIRMLREEESIEMGWDLSIRAQSRRATAMSSDKGGFVRQQDLGNGLGAAD</sequence>
<dbReference type="Proteomes" id="UP000593577">
    <property type="component" value="Unassembled WGS sequence"/>
</dbReference>
<evidence type="ECO:0000259" key="2">
    <source>
        <dbReference type="Pfam" id="PF14111"/>
    </source>
</evidence>
<evidence type="ECO:0000256" key="1">
    <source>
        <dbReference type="SAM" id="MobiDB-lite"/>
    </source>
</evidence>
<dbReference type="Pfam" id="PF14111">
    <property type="entry name" value="DUF4283"/>
    <property type="match status" value="1"/>
</dbReference>
<gene>
    <name evidence="3" type="ORF">Goari_004613</name>
</gene>
<name>A0A7J8Y4G0_GOSAI</name>
<organism evidence="3 4">
    <name type="scientific">Gossypium aridum</name>
    <name type="common">American cotton</name>
    <name type="synonym">Erioxylum aridum</name>
    <dbReference type="NCBI Taxonomy" id="34290"/>
    <lineage>
        <taxon>Eukaryota</taxon>
        <taxon>Viridiplantae</taxon>
        <taxon>Streptophyta</taxon>
        <taxon>Embryophyta</taxon>
        <taxon>Tracheophyta</taxon>
        <taxon>Spermatophyta</taxon>
        <taxon>Magnoliopsida</taxon>
        <taxon>eudicotyledons</taxon>
        <taxon>Gunneridae</taxon>
        <taxon>Pentapetalae</taxon>
        <taxon>rosids</taxon>
        <taxon>malvids</taxon>
        <taxon>Malvales</taxon>
        <taxon>Malvaceae</taxon>
        <taxon>Malvoideae</taxon>
        <taxon>Gossypium</taxon>
    </lineage>
</organism>
<dbReference type="EMBL" id="JABFAA010000010">
    <property type="protein sequence ID" value="MBA0694302.1"/>
    <property type="molecule type" value="Genomic_DNA"/>
</dbReference>
<dbReference type="InterPro" id="IPR025558">
    <property type="entry name" value="DUF4283"/>
</dbReference>
<feature type="domain" description="DUF4283" evidence="2">
    <location>
        <begin position="1"/>
        <end position="58"/>
    </location>
</feature>